<dbReference type="InterPro" id="IPR039329">
    <property type="entry name" value="SIAE"/>
</dbReference>
<dbReference type="SUPFAM" id="SSF49785">
    <property type="entry name" value="Galactose-binding domain-like"/>
    <property type="match status" value="1"/>
</dbReference>
<comment type="caution">
    <text evidence="4">The sequence shown here is derived from an EMBL/GenBank/DDBJ whole genome shotgun (WGS) entry which is preliminary data.</text>
</comment>
<accession>A0A916X625</accession>
<dbReference type="Pfam" id="PF03629">
    <property type="entry name" value="SASA"/>
    <property type="match status" value="1"/>
</dbReference>
<dbReference type="PANTHER" id="PTHR22901">
    <property type="entry name" value="SIALATE O-ACETYLESTERASE"/>
    <property type="match status" value="1"/>
</dbReference>
<dbReference type="InterPro" id="IPR036514">
    <property type="entry name" value="SGNH_hydro_sf"/>
</dbReference>
<feature type="domain" description="Sialate O-acetylesterase" evidence="3">
    <location>
        <begin position="426"/>
        <end position="534"/>
    </location>
</feature>
<dbReference type="InterPro" id="IPR013783">
    <property type="entry name" value="Ig-like_fold"/>
</dbReference>
<evidence type="ECO:0000256" key="1">
    <source>
        <dbReference type="ARBA" id="ARBA00022801"/>
    </source>
</evidence>
<dbReference type="RefSeq" id="WP_229736318.1">
    <property type="nucleotide sequence ID" value="NZ_BMHK01000012.1"/>
</dbReference>
<dbReference type="GO" id="GO:0001681">
    <property type="term" value="F:sialate O-acetylesterase activity"/>
    <property type="evidence" value="ECO:0007669"/>
    <property type="project" value="InterPro"/>
</dbReference>
<feature type="signal peptide" evidence="2">
    <location>
        <begin position="1"/>
        <end position="23"/>
    </location>
</feature>
<dbReference type="InterPro" id="IPR005181">
    <property type="entry name" value="SASA"/>
</dbReference>
<evidence type="ECO:0000313" key="5">
    <source>
        <dbReference type="Proteomes" id="UP000608154"/>
    </source>
</evidence>
<reference evidence="4" key="1">
    <citation type="journal article" date="2014" name="Int. J. Syst. Evol. Microbiol.">
        <title>Complete genome sequence of Corynebacterium casei LMG S-19264T (=DSM 44701T), isolated from a smear-ripened cheese.</title>
        <authorList>
            <consortium name="US DOE Joint Genome Institute (JGI-PGF)"/>
            <person name="Walter F."/>
            <person name="Albersmeier A."/>
            <person name="Kalinowski J."/>
            <person name="Ruckert C."/>
        </authorList>
    </citation>
    <scope>NUCLEOTIDE SEQUENCE</scope>
    <source>
        <strain evidence="4">CGMCC 1.15095</strain>
    </source>
</reference>
<dbReference type="Gene3D" id="2.60.40.10">
    <property type="entry name" value="Immunoglobulins"/>
    <property type="match status" value="1"/>
</dbReference>
<dbReference type="InterPro" id="IPR008979">
    <property type="entry name" value="Galactose-bd-like_sf"/>
</dbReference>
<evidence type="ECO:0000256" key="2">
    <source>
        <dbReference type="SAM" id="SignalP"/>
    </source>
</evidence>
<keyword evidence="5" id="KW-1185">Reference proteome</keyword>
<evidence type="ECO:0000313" key="4">
    <source>
        <dbReference type="EMBL" id="GGC02534.1"/>
    </source>
</evidence>
<organism evidence="4 5">
    <name type="scientific">Novosphingobium endophyticum</name>
    <dbReference type="NCBI Taxonomy" id="1955250"/>
    <lineage>
        <taxon>Bacteria</taxon>
        <taxon>Pseudomonadati</taxon>
        <taxon>Pseudomonadota</taxon>
        <taxon>Alphaproteobacteria</taxon>
        <taxon>Sphingomonadales</taxon>
        <taxon>Sphingomonadaceae</taxon>
        <taxon>Novosphingobium</taxon>
    </lineage>
</organism>
<gene>
    <name evidence="4" type="ORF">GCM10011494_21390</name>
</gene>
<reference evidence="4" key="2">
    <citation type="submission" date="2020-09" db="EMBL/GenBank/DDBJ databases">
        <authorList>
            <person name="Sun Q."/>
            <person name="Zhou Y."/>
        </authorList>
    </citation>
    <scope>NUCLEOTIDE SEQUENCE</scope>
    <source>
        <strain evidence="4">CGMCC 1.15095</strain>
    </source>
</reference>
<dbReference type="PANTHER" id="PTHR22901:SF0">
    <property type="entry name" value="SIALATE O-ACETYLESTERASE"/>
    <property type="match status" value="1"/>
</dbReference>
<dbReference type="SUPFAM" id="SSF52266">
    <property type="entry name" value="SGNH hydrolase"/>
    <property type="match status" value="1"/>
</dbReference>
<dbReference type="Gene3D" id="3.40.50.1110">
    <property type="entry name" value="SGNH hydrolase"/>
    <property type="match status" value="2"/>
</dbReference>
<proteinExistence type="predicted"/>
<evidence type="ECO:0000259" key="3">
    <source>
        <dbReference type="Pfam" id="PF03629"/>
    </source>
</evidence>
<protein>
    <submittedName>
        <fullName evidence="4">9-O-acetylesterase</fullName>
    </submittedName>
</protein>
<keyword evidence="2" id="KW-0732">Signal</keyword>
<sequence length="638" mass="68635">MHARLVKAVLVGLSTSCAVPALAAPSLGPIWGDRAVIQRDRRIVIEGKADAGENVTVTLDDVSAAAKADKAGRFSVRFPAREASDRPLTLTVSGKVGEAARFERLVVGDVYLCSGQSNMEHAVRNGLDAWNQIHAAYDDGLRMVTIPKAVSDRPLDHFGGAVAWQATTPETLPHFSAVCYYMAKDLRRRLGIPIGTIHASWGGSASRPWLTAEGGRALYGDAEMALLHRFAIDPVGAVAQFAPRWEDWYRKESGGKRPWADPDGIDWLAVPRMSPWNHWAGTPLETNPVGTVWLRRTVELTAAEARGETTLSLGKVDDLDMTWVNGHPVGNTYGPDQDRDYRIPAGVLQPGRNEVIIAVSSGWGDGGLVGDIARLALTAGNGDRVALESGWRYSISPVKAFPPRSPWDRQAGIGVMANAMIAPIGHYALKGVAWYQGESDVGRLGYVQRLKALFAGWRRQFGGDTRMLVVQLANFGAPQPAPTASAMAELREAQREAVAADSNAALVTAIDIGERTDIHPANKQEVGRRLAAAAVGEPLPQPRSAVREDGEVRVTFSGVQGTLAAWSGNSPLGFELCGTEQSTCRFVAGKAEGDSVVLPDAQGTATRVRYAWANSPVVNLYDSRPLTPPAFELPITRK</sequence>
<name>A0A916X625_9SPHN</name>
<dbReference type="EMBL" id="BMHK01000012">
    <property type="protein sequence ID" value="GGC02534.1"/>
    <property type="molecule type" value="Genomic_DNA"/>
</dbReference>
<dbReference type="Proteomes" id="UP000608154">
    <property type="component" value="Unassembled WGS sequence"/>
</dbReference>
<dbReference type="GO" id="GO:0005975">
    <property type="term" value="P:carbohydrate metabolic process"/>
    <property type="evidence" value="ECO:0007669"/>
    <property type="project" value="TreeGrafter"/>
</dbReference>
<feature type="chain" id="PRO_5038010367" evidence="2">
    <location>
        <begin position="24"/>
        <end position="638"/>
    </location>
</feature>
<keyword evidence="1" id="KW-0378">Hydrolase</keyword>
<dbReference type="AlphaFoldDB" id="A0A916X625"/>